<dbReference type="GO" id="GO:0030435">
    <property type="term" value="P:sporulation resulting in formation of a cellular spore"/>
    <property type="evidence" value="ECO:0007669"/>
    <property type="project" value="UniProtKB-KW"/>
</dbReference>
<evidence type="ECO:0000256" key="3">
    <source>
        <dbReference type="SAM" id="Phobius"/>
    </source>
</evidence>
<accession>A0AAE3LPB9</accession>
<dbReference type="AlphaFoldDB" id="A0AAE3LPB9"/>
<feature type="transmembrane region" description="Helical" evidence="3">
    <location>
        <begin position="62"/>
        <end position="78"/>
    </location>
</feature>
<dbReference type="Pfam" id="PF03419">
    <property type="entry name" value="Peptidase_U4"/>
    <property type="match status" value="1"/>
</dbReference>
<dbReference type="GO" id="GO:0030436">
    <property type="term" value="P:asexual sporulation"/>
    <property type="evidence" value="ECO:0007669"/>
    <property type="project" value="InterPro"/>
</dbReference>
<comment type="subunit">
    <text evidence="1">Self-associates. Interacts with SigE. Interacts with SpoIIR.</text>
</comment>
<dbReference type="NCBIfam" id="TIGR02854">
    <property type="entry name" value="spore_II_GA"/>
    <property type="match status" value="1"/>
</dbReference>
<feature type="transmembrane region" description="Helical" evidence="3">
    <location>
        <begin position="90"/>
        <end position="110"/>
    </location>
</feature>
<comment type="caution">
    <text evidence="4">The sequence shown here is derived from an EMBL/GenBank/DDBJ whole genome shotgun (WGS) entry which is preliminary data.</text>
</comment>
<keyword evidence="3" id="KW-1133">Transmembrane helix</keyword>
<keyword evidence="3" id="KW-0812">Transmembrane</keyword>
<protein>
    <recommendedName>
        <fullName evidence="1">Sporulation sigma-E factor-processing peptidase</fullName>
        <ecNumber evidence="1">3.4.23.-</ecNumber>
    </recommendedName>
    <alternativeName>
        <fullName evidence="1">Membrane-associated aspartic protease</fullName>
    </alternativeName>
    <alternativeName>
        <fullName evidence="1">Stage II sporulation protein GA</fullName>
    </alternativeName>
</protein>
<evidence type="ECO:0000313" key="4">
    <source>
        <dbReference type="EMBL" id="MCU9612189.1"/>
    </source>
</evidence>
<evidence type="ECO:0000313" key="5">
    <source>
        <dbReference type="Proteomes" id="UP001209318"/>
    </source>
</evidence>
<keyword evidence="1" id="KW-0749">Sporulation</keyword>
<organism evidence="4 5">
    <name type="scientific">Perspicuibacillus lycopersici</name>
    <dbReference type="NCBI Taxonomy" id="1325689"/>
    <lineage>
        <taxon>Bacteria</taxon>
        <taxon>Bacillati</taxon>
        <taxon>Bacillota</taxon>
        <taxon>Bacilli</taxon>
        <taxon>Bacillales</taxon>
        <taxon>Bacillaceae</taxon>
        <taxon>Perspicuibacillus</taxon>
    </lineage>
</organism>
<evidence type="ECO:0000256" key="2">
    <source>
        <dbReference type="PIRSR" id="PIRSR018571-1"/>
    </source>
</evidence>
<name>A0AAE3LPB9_9BACI</name>
<keyword evidence="1 3" id="KW-0472">Membrane</keyword>
<feature type="active site" evidence="2">
    <location>
        <position position="183"/>
    </location>
</feature>
<dbReference type="GO" id="GO:0004190">
    <property type="term" value="F:aspartic-type endopeptidase activity"/>
    <property type="evidence" value="ECO:0007669"/>
    <property type="project" value="UniProtKB-KW"/>
</dbReference>
<dbReference type="InterPro" id="IPR005081">
    <property type="entry name" value="SpoIIGA"/>
</dbReference>
<dbReference type="Proteomes" id="UP001209318">
    <property type="component" value="Unassembled WGS sequence"/>
</dbReference>
<sequence length="308" mass="35374">MPIYLDIIWLLNFLFDSLLLFITGLILKRPLAKRKIFFGGLLGSLIIFAPFSPFAAILSSPIMKIVLSIIMVWVSFGFKKFRFFFTNICMFYLCTFAAGGTLIGLHYLFSFQFNLSNSLMLNSIRGFGDPISWIFIVFGFPLVLYFSRQTFDRFETAKIQFDQLVDVTIVINQQSVQLKGLIDSGNHLYDPLTKKPVMIVSLNHTKHLFPIDLLNVFENANNLWNLEGELMDEWLKKISIIPYRVVGQENRLIAAVKPDQIIIQKEEDVIQTNQLFLAFVNQSLSSDDTFECIVHPKIINKAIHKQVS</sequence>
<keyword evidence="1" id="KW-0645">Protease</keyword>
<feature type="transmembrane region" description="Helical" evidence="3">
    <location>
        <begin position="130"/>
        <end position="147"/>
    </location>
</feature>
<reference evidence="4" key="1">
    <citation type="submission" date="2022-10" db="EMBL/GenBank/DDBJ databases">
        <title>Description of Fervidibacillus gen. nov. in the family Fervidibacillaceae fam. nov. with two species, Fervidibacillus albus sp. nov., and Fervidibacillus halotolerans sp. nov., isolated from tidal flat sediments.</title>
        <authorList>
            <person name="Kwon K.K."/>
            <person name="Yang S.-H."/>
        </authorList>
    </citation>
    <scope>NUCLEOTIDE SEQUENCE</scope>
    <source>
        <strain evidence="4">JCM 19140</strain>
    </source>
</reference>
<comment type="subcellular location">
    <subcellularLocation>
        <location evidence="1">Cell membrane</location>
    </subcellularLocation>
</comment>
<dbReference type="EC" id="3.4.23.-" evidence="1"/>
<keyword evidence="1" id="KW-0064">Aspartyl protease</keyword>
<dbReference type="GO" id="GO:0006508">
    <property type="term" value="P:proteolysis"/>
    <property type="evidence" value="ECO:0007669"/>
    <property type="project" value="UniProtKB-KW"/>
</dbReference>
<gene>
    <name evidence="4" type="primary">spoIIGA</name>
    <name evidence="4" type="ORF">OEV98_01270</name>
</gene>
<dbReference type="PIRSF" id="PIRSF018571">
    <property type="entry name" value="SpoIIGA"/>
    <property type="match status" value="1"/>
</dbReference>
<feature type="transmembrane region" description="Helical" evidence="3">
    <location>
        <begin position="6"/>
        <end position="27"/>
    </location>
</feature>
<comment type="function">
    <text evidence="1">Probable aspartic protease that is responsible for the proteolytic cleavage of the RNA polymerase sigma E factor (SigE/spoIIGB) to yield the active peptide in the mother cell during sporulation. Responds to a signal from the forespore that is triggered by the extracellular signal protein SpoIIR.</text>
</comment>
<proteinExistence type="inferred from homology"/>
<dbReference type="EMBL" id="JAOUSF010000001">
    <property type="protein sequence ID" value="MCU9612189.1"/>
    <property type="molecule type" value="Genomic_DNA"/>
</dbReference>
<comment type="similarity">
    <text evidence="1">Belongs to the peptidase U4 family.</text>
</comment>
<dbReference type="RefSeq" id="WP_263071326.1">
    <property type="nucleotide sequence ID" value="NZ_JAOUSF010000001.1"/>
</dbReference>
<feature type="transmembrane region" description="Helical" evidence="3">
    <location>
        <begin position="36"/>
        <end position="56"/>
    </location>
</feature>
<keyword evidence="1" id="KW-1003">Cell membrane</keyword>
<evidence type="ECO:0000256" key="1">
    <source>
        <dbReference type="PIRNR" id="PIRNR018571"/>
    </source>
</evidence>
<keyword evidence="1" id="KW-0378">Hydrolase</keyword>
<dbReference type="GO" id="GO:0005886">
    <property type="term" value="C:plasma membrane"/>
    <property type="evidence" value="ECO:0007669"/>
    <property type="project" value="UniProtKB-SubCell"/>
</dbReference>
<keyword evidence="5" id="KW-1185">Reference proteome</keyword>